<feature type="signal peptide" evidence="5">
    <location>
        <begin position="1"/>
        <end position="31"/>
    </location>
</feature>
<organism evidence="7 8">
    <name type="scientific">Cupriavidus basilensis OR16</name>
    <dbReference type="NCBI Taxonomy" id="1127483"/>
    <lineage>
        <taxon>Bacteria</taxon>
        <taxon>Pseudomonadati</taxon>
        <taxon>Pseudomonadota</taxon>
        <taxon>Betaproteobacteria</taxon>
        <taxon>Burkholderiales</taxon>
        <taxon>Burkholderiaceae</taxon>
        <taxon>Cupriavidus</taxon>
    </lineage>
</organism>
<dbReference type="AlphaFoldDB" id="H1SII7"/>
<keyword evidence="3" id="KW-0378">Hydrolase</keyword>
<name>H1SII7_9BURK</name>
<keyword evidence="5" id="KW-0732">Signal</keyword>
<proteinExistence type="inferred from homology"/>
<dbReference type="Gene3D" id="3.60.15.10">
    <property type="entry name" value="Ribonuclease Z/Hydroxyacylglutathione hydrolase-like"/>
    <property type="match status" value="1"/>
</dbReference>
<dbReference type="InterPro" id="IPR036866">
    <property type="entry name" value="RibonucZ/Hydroxyglut_hydro"/>
</dbReference>
<dbReference type="OrthoDB" id="5443440at2"/>
<comment type="similarity">
    <text evidence="1">Belongs to the metallo-beta-lactamase superfamily.</text>
</comment>
<evidence type="ECO:0000313" key="7">
    <source>
        <dbReference type="EMBL" id="EHP37653.1"/>
    </source>
</evidence>
<dbReference type="PANTHER" id="PTHR42978:SF6">
    <property type="entry name" value="QUORUM-QUENCHING LACTONASE YTNP-RELATED"/>
    <property type="match status" value="1"/>
</dbReference>
<reference evidence="7 8" key="1">
    <citation type="journal article" date="2012" name="J. Bacteriol.">
        <title>De Novo Genome Project of Cupriavidus basilensis OR16.</title>
        <authorList>
            <person name="Cserhati M."/>
            <person name="Kriszt B."/>
            <person name="Szoboszlay S."/>
            <person name="Toth A."/>
            <person name="Szabo I."/>
            <person name="Tancsics A."/>
            <person name="Nagy I."/>
            <person name="Horvath B."/>
            <person name="Nagy I."/>
            <person name="Kukolya J."/>
        </authorList>
    </citation>
    <scope>NUCLEOTIDE SEQUENCE [LARGE SCALE GENOMIC DNA]</scope>
    <source>
        <strain evidence="7 8">OR16</strain>
    </source>
</reference>
<dbReference type="InterPro" id="IPR001279">
    <property type="entry name" value="Metallo-B-lactamas"/>
</dbReference>
<dbReference type="GO" id="GO:0046872">
    <property type="term" value="F:metal ion binding"/>
    <property type="evidence" value="ECO:0007669"/>
    <property type="project" value="UniProtKB-KW"/>
</dbReference>
<gene>
    <name evidence="7" type="ORF">OR16_41556</name>
</gene>
<evidence type="ECO:0000259" key="6">
    <source>
        <dbReference type="Pfam" id="PF00753"/>
    </source>
</evidence>
<evidence type="ECO:0000313" key="8">
    <source>
        <dbReference type="Proteomes" id="UP000005808"/>
    </source>
</evidence>
<dbReference type="Pfam" id="PF00753">
    <property type="entry name" value="Lactamase_B"/>
    <property type="match status" value="1"/>
</dbReference>
<dbReference type="EMBL" id="AHJE01000218">
    <property type="protein sequence ID" value="EHP37653.1"/>
    <property type="molecule type" value="Genomic_DNA"/>
</dbReference>
<evidence type="ECO:0000256" key="2">
    <source>
        <dbReference type="ARBA" id="ARBA00022723"/>
    </source>
</evidence>
<evidence type="ECO:0000256" key="1">
    <source>
        <dbReference type="ARBA" id="ARBA00007749"/>
    </source>
</evidence>
<dbReference type="Proteomes" id="UP000005808">
    <property type="component" value="Unassembled WGS sequence"/>
</dbReference>
<feature type="chain" id="PRO_5003554643" description="Metallo-beta-lactamase domain-containing protein" evidence="5">
    <location>
        <begin position="32"/>
        <end position="202"/>
    </location>
</feature>
<keyword evidence="4" id="KW-0862">Zinc</keyword>
<feature type="domain" description="Metallo-beta-lactamase" evidence="6">
    <location>
        <begin position="106"/>
        <end position="169"/>
    </location>
</feature>
<evidence type="ECO:0000256" key="5">
    <source>
        <dbReference type="SAM" id="SignalP"/>
    </source>
</evidence>
<dbReference type="GO" id="GO:0016787">
    <property type="term" value="F:hydrolase activity"/>
    <property type="evidence" value="ECO:0007669"/>
    <property type="project" value="UniProtKB-KW"/>
</dbReference>
<protein>
    <recommendedName>
        <fullName evidence="6">Metallo-beta-lactamase domain-containing protein</fullName>
    </recommendedName>
</protein>
<evidence type="ECO:0000256" key="4">
    <source>
        <dbReference type="ARBA" id="ARBA00022833"/>
    </source>
</evidence>
<keyword evidence="2" id="KW-0479">Metal-binding</keyword>
<sequence>MASASSPAWRGAALLAAAIAMAPVLTCNALAAAPQVRTQAPGFYRMMLGDFEVTALLDGTHPFPVQQVLARQTGQAGGAAQVSLAEASPGEADALLAAAHLKAPVEGAINAFLINTGAKLVLIDSGAGALYGADGGHLLGNLRAAGYRPEQVDAVLLTHLHADHVGGVNLNGHMAFPNATVHVSQRDADYWLNPANRAAAPA</sequence>
<dbReference type="PANTHER" id="PTHR42978">
    <property type="entry name" value="QUORUM-QUENCHING LACTONASE YTNP-RELATED-RELATED"/>
    <property type="match status" value="1"/>
</dbReference>
<feature type="non-terminal residue" evidence="7">
    <location>
        <position position="202"/>
    </location>
</feature>
<accession>H1SII7</accession>
<dbReference type="InterPro" id="IPR051013">
    <property type="entry name" value="MBL_superfamily_lactonases"/>
</dbReference>
<evidence type="ECO:0000256" key="3">
    <source>
        <dbReference type="ARBA" id="ARBA00022801"/>
    </source>
</evidence>
<dbReference type="SUPFAM" id="SSF56281">
    <property type="entry name" value="Metallo-hydrolase/oxidoreductase"/>
    <property type="match status" value="1"/>
</dbReference>
<comment type="caution">
    <text evidence="7">The sequence shown here is derived from an EMBL/GenBank/DDBJ whole genome shotgun (WGS) entry which is preliminary data.</text>
</comment>